<sequence>MIRKILVLSFWAPLLWAQGNVSSCYEFPRDAVEQIRQDVAYLASDELGGRKPGSDGDELSREYIMAQFRNHGVEPYFKETYLQEFSVPNRVDRPADGNYFRFKGDALKLDEAYYPVMYSGNGSFKGETEYVSFGIESQKLDRDDLDDEDLKGAIAVMEISSPDGIHPHSKFKDWHDIAKRIRLLKTKGAKAVILVHTKGNANSPKSEFKSLESIGIPVIYVSDPKIAKKLRRSREVEGSVSLHAIEDVTYNVAGMINNGQRRTIIIGAHYDHLGFGGESSRYTGEEPMVHNGADDNASGVAGLLGMARFLSKTQDPVMRRFNYLLVAFSGEEMGLLGSKAFVERTATRQESWYYMFNMDMIGRMEDDRLAVNGMGTSPQWRDLVEPIECGLNFEFGESGVGPSDHTSFYYASVPALHFFTGTHPDYHKPSDDADKINVVGIYRVLGLMSSIIRNTPQGGDFVFTTTKIESTKAPKFSVTLGVMPDYLYSGNGMKIDGVSPDKPAAKAGLKAGDIVTQLGEVQVSDMQSYMQALAQFNQGDKATLLYQREGKVEKAQIQF</sequence>
<keyword evidence="1" id="KW-0732">Signal</keyword>
<reference evidence="3 4" key="1">
    <citation type="submission" date="2020-08" db="EMBL/GenBank/DDBJ databases">
        <title>Croceimicrobium hydrocarbonivorans gen. nov., sp. nov., a novel marine bacterium isolated from a bacterial consortium that degrades polyethylene terephthalate.</title>
        <authorList>
            <person name="Liu R."/>
        </authorList>
    </citation>
    <scope>NUCLEOTIDE SEQUENCE [LARGE SCALE GENOMIC DNA]</scope>
    <source>
        <strain evidence="3 4">A20-9</strain>
    </source>
</reference>
<keyword evidence="4" id="KW-1185">Reference proteome</keyword>
<feature type="domain" description="PDZ" evidence="2">
    <location>
        <begin position="478"/>
        <end position="550"/>
    </location>
</feature>
<dbReference type="Gene3D" id="3.50.30.30">
    <property type="match status" value="1"/>
</dbReference>
<dbReference type="SMART" id="SM00228">
    <property type="entry name" value="PDZ"/>
    <property type="match status" value="1"/>
</dbReference>
<evidence type="ECO:0000313" key="3">
    <source>
        <dbReference type="EMBL" id="QNR25911.1"/>
    </source>
</evidence>
<dbReference type="RefSeq" id="WP_210760437.1">
    <property type="nucleotide sequence ID" value="NZ_CP060139.1"/>
</dbReference>
<dbReference type="InterPro" id="IPR001478">
    <property type="entry name" value="PDZ"/>
</dbReference>
<evidence type="ECO:0000313" key="4">
    <source>
        <dbReference type="Proteomes" id="UP000516305"/>
    </source>
</evidence>
<organism evidence="3 4">
    <name type="scientific">Croceimicrobium hydrocarbonivorans</name>
    <dbReference type="NCBI Taxonomy" id="2761580"/>
    <lineage>
        <taxon>Bacteria</taxon>
        <taxon>Pseudomonadati</taxon>
        <taxon>Bacteroidota</taxon>
        <taxon>Flavobacteriia</taxon>
        <taxon>Flavobacteriales</taxon>
        <taxon>Owenweeksiaceae</taxon>
        <taxon>Croceimicrobium</taxon>
    </lineage>
</organism>
<dbReference type="InterPro" id="IPR036034">
    <property type="entry name" value="PDZ_sf"/>
</dbReference>
<proteinExistence type="predicted"/>
<feature type="chain" id="PRO_5028829650" evidence="1">
    <location>
        <begin position="18"/>
        <end position="559"/>
    </location>
</feature>
<protein>
    <submittedName>
        <fullName evidence="3">M28 family peptidase</fullName>
    </submittedName>
</protein>
<dbReference type="InterPro" id="IPR045175">
    <property type="entry name" value="M28_fam"/>
</dbReference>
<dbReference type="KEGG" id="chyd:H4K34_08720"/>
<accession>A0A7H0VJL3</accession>
<dbReference type="GO" id="GO:0006508">
    <property type="term" value="P:proteolysis"/>
    <property type="evidence" value="ECO:0007669"/>
    <property type="project" value="InterPro"/>
</dbReference>
<dbReference type="Gene3D" id="2.30.42.10">
    <property type="match status" value="1"/>
</dbReference>
<dbReference type="Proteomes" id="UP000516305">
    <property type="component" value="Chromosome"/>
</dbReference>
<dbReference type="SUPFAM" id="SSF50156">
    <property type="entry name" value="PDZ domain-like"/>
    <property type="match status" value="1"/>
</dbReference>
<dbReference type="Pfam" id="PF13180">
    <property type="entry name" value="PDZ_2"/>
    <property type="match status" value="1"/>
</dbReference>
<dbReference type="AlphaFoldDB" id="A0A7H0VJL3"/>
<dbReference type="InterPro" id="IPR007484">
    <property type="entry name" value="Peptidase_M28"/>
</dbReference>
<dbReference type="PANTHER" id="PTHR12147">
    <property type="entry name" value="METALLOPEPTIDASE M28 FAMILY MEMBER"/>
    <property type="match status" value="1"/>
</dbReference>
<dbReference type="GO" id="GO:0008235">
    <property type="term" value="F:metalloexopeptidase activity"/>
    <property type="evidence" value="ECO:0007669"/>
    <property type="project" value="InterPro"/>
</dbReference>
<name>A0A7H0VJL3_9FLAO</name>
<evidence type="ECO:0000259" key="2">
    <source>
        <dbReference type="SMART" id="SM00228"/>
    </source>
</evidence>
<dbReference type="SUPFAM" id="SSF53187">
    <property type="entry name" value="Zn-dependent exopeptidases"/>
    <property type="match status" value="1"/>
</dbReference>
<gene>
    <name evidence="3" type="ORF">H4K34_08720</name>
</gene>
<feature type="signal peptide" evidence="1">
    <location>
        <begin position="1"/>
        <end position="17"/>
    </location>
</feature>
<evidence type="ECO:0000256" key="1">
    <source>
        <dbReference type="SAM" id="SignalP"/>
    </source>
</evidence>
<dbReference type="Gene3D" id="3.40.630.10">
    <property type="entry name" value="Zn peptidases"/>
    <property type="match status" value="1"/>
</dbReference>
<dbReference type="EMBL" id="CP060139">
    <property type="protein sequence ID" value="QNR25911.1"/>
    <property type="molecule type" value="Genomic_DNA"/>
</dbReference>
<dbReference type="Pfam" id="PF04389">
    <property type="entry name" value="Peptidase_M28"/>
    <property type="match status" value="1"/>
</dbReference>
<dbReference type="PANTHER" id="PTHR12147:SF26">
    <property type="entry name" value="PEPTIDASE M28 DOMAIN-CONTAINING PROTEIN"/>
    <property type="match status" value="1"/>
</dbReference>